<dbReference type="SUPFAM" id="SSF56091">
    <property type="entry name" value="DNA ligase/mRNA capping enzyme, catalytic domain"/>
    <property type="match status" value="1"/>
</dbReference>
<dbReference type="Gene3D" id="3.30.470.30">
    <property type="entry name" value="DNA ligase/mRNA capping enzyme"/>
    <property type="match status" value="1"/>
</dbReference>
<organism evidence="2">
    <name type="scientific">Aphanomyces invadans</name>
    <dbReference type="NCBI Taxonomy" id="157072"/>
    <lineage>
        <taxon>Eukaryota</taxon>
        <taxon>Sar</taxon>
        <taxon>Stramenopiles</taxon>
        <taxon>Oomycota</taxon>
        <taxon>Saprolegniomycetes</taxon>
        <taxon>Saprolegniales</taxon>
        <taxon>Verrucalvaceae</taxon>
        <taxon>Aphanomyces</taxon>
    </lineage>
</organism>
<dbReference type="Pfam" id="PF09414">
    <property type="entry name" value="RNA_ligase"/>
    <property type="match status" value="1"/>
</dbReference>
<sequence length="239" mass="26715">MCLTHFDVMGFTRGGVEHNVAGSAESLNRHCVARTRFFLRPTTLDFGGGLLAAGAVDGANLGFSLTPDFQVVAQNRSHFATCATAPQFKGLDVWINVHQFELCELLSPPGRYVLYGEWLYAQHSIAYSKLPSYFLAFDMYDRERECFWSVSKLDEALADTSIHMVPTVFSGSCSTMGQVQALLETPSKFYDGFVEGVVVRKECGGILDAKAKLVRDDFLQHIDDHWTKKGVVKNHLRFF</sequence>
<dbReference type="RefSeq" id="XP_008872758.1">
    <property type="nucleotide sequence ID" value="XM_008874536.1"/>
</dbReference>
<reference evidence="2" key="1">
    <citation type="submission" date="2013-12" db="EMBL/GenBank/DDBJ databases">
        <title>The Genome Sequence of Aphanomyces invadans NJM9701.</title>
        <authorList>
            <consortium name="The Broad Institute Genomics Platform"/>
            <person name="Russ C."/>
            <person name="Tyler B."/>
            <person name="van West P."/>
            <person name="Dieguez-Uribeondo J."/>
            <person name="Young S.K."/>
            <person name="Zeng Q."/>
            <person name="Gargeya S."/>
            <person name="Fitzgerald M."/>
            <person name="Abouelleil A."/>
            <person name="Alvarado L."/>
            <person name="Chapman S.B."/>
            <person name="Gainer-Dewar J."/>
            <person name="Goldberg J."/>
            <person name="Griggs A."/>
            <person name="Gujja S."/>
            <person name="Hansen M."/>
            <person name="Howarth C."/>
            <person name="Imamovic A."/>
            <person name="Ireland A."/>
            <person name="Larimer J."/>
            <person name="McCowan C."/>
            <person name="Murphy C."/>
            <person name="Pearson M."/>
            <person name="Poon T.W."/>
            <person name="Priest M."/>
            <person name="Roberts A."/>
            <person name="Saif S."/>
            <person name="Shea T."/>
            <person name="Sykes S."/>
            <person name="Wortman J."/>
            <person name="Nusbaum C."/>
            <person name="Birren B."/>
        </authorList>
    </citation>
    <scope>NUCLEOTIDE SEQUENCE [LARGE SCALE GENOMIC DNA]</scope>
    <source>
        <strain evidence="2">NJM9701</strain>
    </source>
</reference>
<dbReference type="OrthoDB" id="432447at2759"/>
<dbReference type="GeneID" id="20085735"/>
<dbReference type="PANTHER" id="PTHR43883:SF1">
    <property type="entry name" value="GLUCONOKINASE"/>
    <property type="match status" value="1"/>
</dbReference>
<dbReference type="STRING" id="157072.A0A024TY45"/>
<dbReference type="AlphaFoldDB" id="A0A024TY45"/>
<name>A0A024TY45_9STRA</name>
<dbReference type="VEuPathDB" id="FungiDB:H310_08685"/>
<proteinExistence type="predicted"/>
<evidence type="ECO:0000313" key="2">
    <source>
        <dbReference type="EMBL" id="ETV98561.1"/>
    </source>
</evidence>
<dbReference type="PANTHER" id="PTHR43883">
    <property type="entry name" value="SLR0207 PROTEIN"/>
    <property type="match status" value="1"/>
</dbReference>
<dbReference type="InterPro" id="IPR052732">
    <property type="entry name" value="Cell-binding_unc_protein"/>
</dbReference>
<gene>
    <name evidence="2" type="ORF">H310_08685</name>
</gene>
<dbReference type="EMBL" id="KI913969">
    <property type="protein sequence ID" value="ETV98561.1"/>
    <property type="molecule type" value="Genomic_DNA"/>
</dbReference>
<feature type="domain" description="RNA ligase" evidence="1">
    <location>
        <begin position="56"/>
        <end position="202"/>
    </location>
</feature>
<dbReference type="InterPro" id="IPR021122">
    <property type="entry name" value="RNA_ligase_dom_REL/Rnl2"/>
</dbReference>
<dbReference type="eggNOG" id="ENOG502S0RG">
    <property type="taxonomic scope" value="Eukaryota"/>
</dbReference>
<protein>
    <recommendedName>
        <fullName evidence="1">RNA ligase domain-containing protein</fullName>
    </recommendedName>
</protein>
<evidence type="ECO:0000259" key="1">
    <source>
        <dbReference type="Pfam" id="PF09414"/>
    </source>
</evidence>
<accession>A0A024TY45</accession>